<evidence type="ECO:0000313" key="8">
    <source>
        <dbReference type="EMBL" id="SDT24474.1"/>
    </source>
</evidence>
<accession>A0A1H1YSQ8</accession>
<feature type="active site" description="Charge relay system" evidence="5">
    <location>
        <position position="336"/>
    </location>
</feature>
<dbReference type="PANTHER" id="PTHR43806">
    <property type="entry name" value="PEPTIDASE S8"/>
    <property type="match status" value="1"/>
</dbReference>
<dbReference type="PROSITE" id="PS51892">
    <property type="entry name" value="SUBTILASE"/>
    <property type="match status" value="1"/>
</dbReference>
<dbReference type="InterPro" id="IPR000209">
    <property type="entry name" value="Peptidase_S8/S53_dom"/>
</dbReference>
<dbReference type="Gene3D" id="3.40.50.200">
    <property type="entry name" value="Peptidase S8/S53 domain"/>
    <property type="match status" value="1"/>
</dbReference>
<dbReference type="Pfam" id="PF02368">
    <property type="entry name" value="Big_2"/>
    <property type="match status" value="1"/>
</dbReference>
<dbReference type="Pfam" id="PF00082">
    <property type="entry name" value="Peptidase_S8"/>
    <property type="match status" value="1"/>
</dbReference>
<organism evidence="8 9">
    <name type="scientific">Mucilaginibacter mallensis</name>
    <dbReference type="NCBI Taxonomy" id="652787"/>
    <lineage>
        <taxon>Bacteria</taxon>
        <taxon>Pseudomonadati</taxon>
        <taxon>Bacteroidota</taxon>
        <taxon>Sphingobacteriia</taxon>
        <taxon>Sphingobacteriales</taxon>
        <taxon>Sphingobacteriaceae</taxon>
        <taxon>Mucilaginibacter</taxon>
    </lineage>
</organism>
<evidence type="ECO:0000313" key="9">
    <source>
        <dbReference type="Proteomes" id="UP000199679"/>
    </source>
</evidence>
<dbReference type="PROSITE" id="PS00138">
    <property type="entry name" value="SUBTILASE_SER"/>
    <property type="match status" value="1"/>
</dbReference>
<dbReference type="InterPro" id="IPR015500">
    <property type="entry name" value="Peptidase_S8_subtilisin-rel"/>
</dbReference>
<evidence type="ECO:0000256" key="1">
    <source>
        <dbReference type="ARBA" id="ARBA00011073"/>
    </source>
</evidence>
<dbReference type="AlphaFoldDB" id="A0A1H1YSQ8"/>
<dbReference type="InterPro" id="IPR036852">
    <property type="entry name" value="Peptidase_S8/S53_dom_sf"/>
</dbReference>
<sequence>MVILRSIRRIWSITLTTYLNMKLPILLRCCFLICLCFLFTACKKSPEPAAKPSTPVFDPSSLNISKSPITSYRLDVKLDNILVAAADITWSSSDIRIATVNSQGFVTALAAGKTDITATLLNGKGSAICKITVIDTNSYKFRIVLKDKGTSGFSISNPSQFLSAKAIARRQKRNIAIDDKDLPISADYIKAIQKVGGVIVAKSKWLGTVSVYCDDELLAYEYKKLPFVKDVFEVWQGKKVTQIPQPGSNDIIQKTGTSSATATRNAAYYGASWLDISMSNGQVLHQNGYEGAGIDIAVIDAGFKGLNTNSTFNNTSIKGAKSFVYENADPFAIDSHGVWVTSCMGVDQPGNYVGTAPAANYWLLRTEDESSEFPIEEDYWASAIEYADSLGVDMVNTSLTYTYHDGPTDNYTYQSMDGKTAVASRAADIAVDKGIFIVCCAGNEQSWVGAPADAPGVLTVGSVNKTGTVDFFSSFGITVDGRVKPDVMALGGGAGVIDIDGKSMVRSGTSYASPIMCGLAACLWQAYPKLTNKDLLDVIRKSADRFDSPVMPYGYGKVDMQKAMLLAKTVSDLK</sequence>
<dbReference type="STRING" id="652787.SAMN05216490_2838"/>
<dbReference type="CDD" id="cd07493">
    <property type="entry name" value="Peptidases_S8_9"/>
    <property type="match status" value="1"/>
</dbReference>
<dbReference type="PRINTS" id="PR00723">
    <property type="entry name" value="SUBTILISIN"/>
</dbReference>
<dbReference type="SUPFAM" id="SSF49373">
    <property type="entry name" value="Invasin/intimin cell-adhesion fragments"/>
    <property type="match status" value="1"/>
</dbReference>
<keyword evidence="2 5" id="KW-0645">Protease</keyword>
<dbReference type="InterPro" id="IPR008964">
    <property type="entry name" value="Invasin/intimin_cell_adhesion"/>
</dbReference>
<dbReference type="SUPFAM" id="SSF52743">
    <property type="entry name" value="Subtilisin-like"/>
    <property type="match status" value="1"/>
</dbReference>
<dbReference type="InterPro" id="IPR023827">
    <property type="entry name" value="Peptidase_S8_Asp-AS"/>
</dbReference>
<dbReference type="InterPro" id="IPR023828">
    <property type="entry name" value="Peptidase_S8_Ser-AS"/>
</dbReference>
<evidence type="ECO:0000256" key="5">
    <source>
        <dbReference type="PROSITE-ProRule" id="PRU01240"/>
    </source>
</evidence>
<dbReference type="InterPro" id="IPR003343">
    <property type="entry name" value="Big_2"/>
</dbReference>
<dbReference type="Gene3D" id="2.60.40.1080">
    <property type="match status" value="1"/>
</dbReference>
<protein>
    <submittedName>
        <fullName evidence="8">Ig-like domain (Group 2)</fullName>
    </submittedName>
</protein>
<dbReference type="GO" id="GO:0004252">
    <property type="term" value="F:serine-type endopeptidase activity"/>
    <property type="evidence" value="ECO:0007669"/>
    <property type="project" value="UniProtKB-UniRule"/>
</dbReference>
<proteinExistence type="inferred from homology"/>
<dbReference type="GO" id="GO:0006508">
    <property type="term" value="P:proteolysis"/>
    <property type="evidence" value="ECO:0007669"/>
    <property type="project" value="UniProtKB-KW"/>
</dbReference>
<gene>
    <name evidence="8" type="ORF">SAMN05216490_2838</name>
</gene>
<dbReference type="EMBL" id="LT629740">
    <property type="protein sequence ID" value="SDT24474.1"/>
    <property type="molecule type" value="Genomic_DNA"/>
</dbReference>
<dbReference type="OrthoDB" id="9792152at2"/>
<evidence type="ECO:0000256" key="2">
    <source>
        <dbReference type="ARBA" id="ARBA00022670"/>
    </source>
</evidence>
<evidence type="ECO:0000256" key="6">
    <source>
        <dbReference type="RuleBase" id="RU003355"/>
    </source>
</evidence>
<evidence type="ECO:0000256" key="4">
    <source>
        <dbReference type="ARBA" id="ARBA00022825"/>
    </source>
</evidence>
<feature type="active site" description="Charge relay system" evidence="5">
    <location>
        <position position="510"/>
    </location>
</feature>
<keyword evidence="3 5" id="KW-0378">Hydrolase</keyword>
<dbReference type="SMART" id="SM00635">
    <property type="entry name" value="BID_2"/>
    <property type="match status" value="1"/>
</dbReference>
<feature type="domain" description="BIG2" evidence="7">
    <location>
        <begin position="58"/>
        <end position="130"/>
    </location>
</feature>
<dbReference type="InterPro" id="IPR050131">
    <property type="entry name" value="Peptidase_S8_subtilisin-like"/>
</dbReference>
<dbReference type="PROSITE" id="PS00136">
    <property type="entry name" value="SUBTILASE_ASP"/>
    <property type="match status" value="1"/>
</dbReference>
<name>A0A1H1YSQ8_MUCMA</name>
<evidence type="ECO:0000256" key="3">
    <source>
        <dbReference type="ARBA" id="ARBA00022801"/>
    </source>
</evidence>
<reference evidence="8 9" key="1">
    <citation type="submission" date="2016-10" db="EMBL/GenBank/DDBJ databases">
        <authorList>
            <person name="de Groot N.N."/>
        </authorList>
    </citation>
    <scope>NUCLEOTIDE SEQUENCE [LARGE SCALE GENOMIC DNA]</scope>
    <source>
        <strain evidence="8 9">MP1X4</strain>
    </source>
</reference>
<evidence type="ECO:0000259" key="7">
    <source>
        <dbReference type="SMART" id="SM00635"/>
    </source>
</evidence>
<keyword evidence="9" id="KW-1185">Reference proteome</keyword>
<keyword evidence="4 5" id="KW-0720">Serine protease</keyword>
<dbReference type="PANTHER" id="PTHR43806:SF67">
    <property type="entry name" value="EGF-LIKE DOMAIN-CONTAINING PROTEIN"/>
    <property type="match status" value="1"/>
</dbReference>
<comment type="similarity">
    <text evidence="1 5 6">Belongs to the peptidase S8 family.</text>
</comment>
<feature type="active site" description="Charge relay system" evidence="5">
    <location>
        <position position="300"/>
    </location>
</feature>
<dbReference type="Proteomes" id="UP000199679">
    <property type="component" value="Chromosome I"/>
</dbReference>